<dbReference type="InterPro" id="IPR000473">
    <property type="entry name" value="Ribosomal_bL36"/>
</dbReference>
<evidence type="ECO:0000256" key="6">
    <source>
        <dbReference type="ARBA" id="ARBA00023274"/>
    </source>
</evidence>
<reference evidence="8 9" key="1">
    <citation type="submission" date="2023-03" db="EMBL/GenBank/DDBJ databases">
        <title>Genome insight into feeding habits of ladybird beetles.</title>
        <authorList>
            <person name="Li H.-S."/>
            <person name="Huang Y.-H."/>
            <person name="Pang H."/>
        </authorList>
    </citation>
    <scope>NUCLEOTIDE SEQUENCE [LARGE SCALE GENOMIC DNA]</scope>
    <source>
        <strain evidence="8">SYSU_2023b</strain>
        <tissue evidence="8">Whole body</tissue>
    </source>
</reference>
<dbReference type="AlphaFoldDB" id="A0AAW1TMR7"/>
<protein>
    <recommendedName>
        <fullName evidence="7">Ribosomal protein</fullName>
    </recommendedName>
</protein>
<evidence type="ECO:0000256" key="2">
    <source>
        <dbReference type="ARBA" id="ARBA00007645"/>
    </source>
</evidence>
<dbReference type="SUPFAM" id="SSF57840">
    <property type="entry name" value="Ribosomal protein L36"/>
    <property type="match status" value="1"/>
</dbReference>
<dbReference type="GO" id="GO:0005762">
    <property type="term" value="C:mitochondrial large ribosomal subunit"/>
    <property type="evidence" value="ECO:0007669"/>
    <property type="project" value="TreeGrafter"/>
</dbReference>
<comment type="caution">
    <text evidence="8">The sequence shown here is derived from an EMBL/GenBank/DDBJ whole genome shotgun (WGS) entry which is preliminary data.</text>
</comment>
<comment type="similarity">
    <text evidence="2 7">Belongs to the bacterial ribosomal protein bL36 family.</text>
</comment>
<comment type="subcellular location">
    <subcellularLocation>
        <location evidence="1">Mitochondrion</location>
    </subcellularLocation>
</comment>
<dbReference type="NCBIfam" id="TIGR01022">
    <property type="entry name" value="rpmJ_bact"/>
    <property type="match status" value="1"/>
</dbReference>
<dbReference type="InterPro" id="IPR052143">
    <property type="entry name" value="Mitoribosomal_bL36m"/>
</dbReference>
<dbReference type="InterPro" id="IPR035977">
    <property type="entry name" value="Ribosomal_bL36_sp"/>
</dbReference>
<dbReference type="EMBL" id="JARQZJ010000008">
    <property type="protein sequence ID" value="KAK9872059.1"/>
    <property type="molecule type" value="Genomic_DNA"/>
</dbReference>
<dbReference type="PANTHER" id="PTHR46909:SF1">
    <property type="entry name" value="LARGE RIBOSOMAL SUBUNIT PROTEIN BL36M"/>
    <property type="match status" value="1"/>
</dbReference>
<name>A0AAW1TMR7_9CUCU</name>
<keyword evidence="9" id="KW-1185">Reference proteome</keyword>
<keyword evidence="4 7" id="KW-0689">Ribosomal protein</keyword>
<gene>
    <name evidence="8" type="ORF">WA026_015306</name>
</gene>
<dbReference type="GO" id="GO:0006412">
    <property type="term" value="P:translation"/>
    <property type="evidence" value="ECO:0007669"/>
    <property type="project" value="InterPro"/>
</dbReference>
<evidence type="ECO:0000256" key="5">
    <source>
        <dbReference type="ARBA" id="ARBA00023128"/>
    </source>
</evidence>
<evidence type="ECO:0000256" key="1">
    <source>
        <dbReference type="ARBA" id="ARBA00004173"/>
    </source>
</evidence>
<sequence>MLFLRNSIKLGQSCLNILLPAVKSFHTLNRPNLGAFVNAFQTSKFLLPRVVDFIPSCGFKVKATVRRRCKDCYIVKRQERWYNLCKTHPRHKQMSMKKSERKTWILTHATQGKVRPW</sequence>
<dbReference type="Proteomes" id="UP001431783">
    <property type="component" value="Unassembled WGS sequence"/>
</dbReference>
<accession>A0AAW1TMR7</accession>
<proteinExistence type="inferred from homology"/>
<keyword evidence="5" id="KW-0496">Mitochondrion</keyword>
<evidence type="ECO:0000256" key="7">
    <source>
        <dbReference type="RuleBase" id="RU000570"/>
    </source>
</evidence>
<dbReference type="PANTHER" id="PTHR46909">
    <property type="entry name" value="39S RIBOSOMAL PROTEIN L36, MITOCHONDRIAL"/>
    <property type="match status" value="1"/>
</dbReference>
<dbReference type="GO" id="GO:0003735">
    <property type="term" value="F:structural constituent of ribosome"/>
    <property type="evidence" value="ECO:0007669"/>
    <property type="project" value="InterPro"/>
</dbReference>
<evidence type="ECO:0000313" key="9">
    <source>
        <dbReference type="Proteomes" id="UP001431783"/>
    </source>
</evidence>
<evidence type="ECO:0000313" key="8">
    <source>
        <dbReference type="EMBL" id="KAK9872059.1"/>
    </source>
</evidence>
<dbReference type="Pfam" id="PF00444">
    <property type="entry name" value="Ribosomal_L36"/>
    <property type="match status" value="1"/>
</dbReference>
<keyword evidence="3" id="KW-0809">Transit peptide</keyword>
<keyword evidence="6 7" id="KW-0687">Ribonucleoprotein</keyword>
<evidence type="ECO:0000256" key="4">
    <source>
        <dbReference type="ARBA" id="ARBA00022980"/>
    </source>
</evidence>
<organism evidence="8 9">
    <name type="scientific">Henosepilachna vigintioctopunctata</name>
    <dbReference type="NCBI Taxonomy" id="420089"/>
    <lineage>
        <taxon>Eukaryota</taxon>
        <taxon>Metazoa</taxon>
        <taxon>Ecdysozoa</taxon>
        <taxon>Arthropoda</taxon>
        <taxon>Hexapoda</taxon>
        <taxon>Insecta</taxon>
        <taxon>Pterygota</taxon>
        <taxon>Neoptera</taxon>
        <taxon>Endopterygota</taxon>
        <taxon>Coleoptera</taxon>
        <taxon>Polyphaga</taxon>
        <taxon>Cucujiformia</taxon>
        <taxon>Coccinelloidea</taxon>
        <taxon>Coccinellidae</taxon>
        <taxon>Epilachninae</taxon>
        <taxon>Epilachnini</taxon>
        <taxon>Henosepilachna</taxon>
    </lineage>
</organism>
<evidence type="ECO:0000256" key="3">
    <source>
        <dbReference type="ARBA" id="ARBA00022946"/>
    </source>
</evidence>